<keyword evidence="7" id="KW-1185">Reference proteome</keyword>
<protein>
    <recommendedName>
        <fullName evidence="3">Regulatory protein RecX</fullName>
    </recommendedName>
</protein>
<dbReference type="Proteomes" id="UP001626549">
    <property type="component" value="Chromosome"/>
</dbReference>
<dbReference type="RefSeq" id="WP_407326093.1">
    <property type="nucleotide sequence ID" value="NZ_CP136865.1"/>
</dbReference>
<proteinExistence type="inferred from homology"/>
<dbReference type="PANTHER" id="PTHR33602:SF1">
    <property type="entry name" value="REGULATORY PROTEIN RECX FAMILY PROTEIN"/>
    <property type="match status" value="1"/>
</dbReference>
<dbReference type="Gene3D" id="1.10.10.10">
    <property type="entry name" value="Winged helix-like DNA-binding domain superfamily/Winged helix DNA-binding domain"/>
    <property type="match status" value="2"/>
</dbReference>
<keyword evidence="4" id="KW-0963">Cytoplasm</keyword>
<sequence>MAELKRKLARRFESAELDLALQKLAEENLQSDQRFAHSFTRERMLRGNGPIRIESELRQRGVDRRLIDEAIAIVPSEEGLTWRLVANDVLQRKFGDERPADLSDKARRLRFLGYRGFGEEAADLVPDVS</sequence>
<dbReference type="InterPro" id="IPR036388">
    <property type="entry name" value="WH-like_DNA-bd_sf"/>
</dbReference>
<reference evidence="6 7" key="1">
    <citation type="submission" date="2023-10" db="EMBL/GenBank/DDBJ databases">
        <title>Two novel species belonging to the OM43/NOR5 clade.</title>
        <authorList>
            <person name="Park M."/>
        </authorList>
    </citation>
    <scope>NUCLEOTIDE SEQUENCE [LARGE SCALE GENOMIC DNA]</scope>
    <source>
        <strain evidence="6 7">IMCC45268</strain>
    </source>
</reference>
<evidence type="ECO:0000256" key="2">
    <source>
        <dbReference type="ARBA" id="ARBA00009695"/>
    </source>
</evidence>
<dbReference type="PANTHER" id="PTHR33602">
    <property type="entry name" value="REGULATORY PROTEIN RECX FAMILY PROTEIN"/>
    <property type="match status" value="1"/>
</dbReference>
<evidence type="ECO:0000256" key="3">
    <source>
        <dbReference type="ARBA" id="ARBA00018111"/>
    </source>
</evidence>
<dbReference type="InterPro" id="IPR003783">
    <property type="entry name" value="Regulatory_RecX"/>
</dbReference>
<evidence type="ECO:0000313" key="6">
    <source>
        <dbReference type="EMBL" id="WOJ95398.1"/>
    </source>
</evidence>
<comment type="similarity">
    <text evidence="2">Belongs to the RecX family.</text>
</comment>
<evidence type="ECO:0000313" key="7">
    <source>
        <dbReference type="Proteomes" id="UP001626549"/>
    </source>
</evidence>
<feature type="domain" description="RecX second three-helical" evidence="5">
    <location>
        <begin position="31"/>
        <end position="71"/>
    </location>
</feature>
<dbReference type="InterPro" id="IPR053924">
    <property type="entry name" value="RecX_HTH_2nd"/>
</dbReference>
<evidence type="ECO:0000256" key="1">
    <source>
        <dbReference type="ARBA" id="ARBA00004496"/>
    </source>
</evidence>
<organism evidence="6 7">
    <name type="scientific">Congregibacter brevis</name>
    <dbReference type="NCBI Taxonomy" id="3081201"/>
    <lineage>
        <taxon>Bacteria</taxon>
        <taxon>Pseudomonadati</taxon>
        <taxon>Pseudomonadota</taxon>
        <taxon>Gammaproteobacteria</taxon>
        <taxon>Cellvibrionales</taxon>
        <taxon>Halieaceae</taxon>
        <taxon>Congregibacter</taxon>
    </lineage>
</organism>
<dbReference type="Pfam" id="PF02631">
    <property type="entry name" value="RecX_HTH2"/>
    <property type="match status" value="1"/>
</dbReference>
<dbReference type="EMBL" id="CP136865">
    <property type="protein sequence ID" value="WOJ95398.1"/>
    <property type="molecule type" value="Genomic_DNA"/>
</dbReference>
<evidence type="ECO:0000256" key="4">
    <source>
        <dbReference type="ARBA" id="ARBA00022490"/>
    </source>
</evidence>
<accession>A0ABZ0I7B1</accession>
<gene>
    <name evidence="6" type="ORF">R0137_09005</name>
</gene>
<name>A0ABZ0I7B1_9GAMM</name>
<evidence type="ECO:0000259" key="5">
    <source>
        <dbReference type="Pfam" id="PF02631"/>
    </source>
</evidence>
<comment type="subcellular location">
    <subcellularLocation>
        <location evidence="1">Cytoplasm</location>
    </subcellularLocation>
</comment>